<organism evidence="2 3">
    <name type="scientific">Pedobacter cryoconitis</name>
    <dbReference type="NCBI Taxonomy" id="188932"/>
    <lineage>
        <taxon>Bacteria</taxon>
        <taxon>Pseudomonadati</taxon>
        <taxon>Bacteroidota</taxon>
        <taxon>Sphingobacteriia</taxon>
        <taxon>Sphingobacteriales</taxon>
        <taxon>Sphingobacteriaceae</taxon>
        <taxon>Pedobacter</taxon>
    </lineage>
</organism>
<sequence length="456" mass="51890">MKLTAAKILPLLLLFVSFFSKAQTSKDFEQDFQQLVLTGYPTNQVDSLFKKYNHLLFFFNSNSRFAAMLTGKETSAYPLASFKSDDLYQKNIDLLLLDSAAYKNSLGYFMAAATNDTSKIKLITSILAKNSYKDFWAANILMVLNTRDITPLVKTIVSFEGKDAVTYLITPFLQLDVDVIEPFALDSIKSKNPFVQYLAIRAMAKGEFNSIKEGLLRNVVTNGADDLKGWGISVLASFGAGDMLNLVQPYLDNNNLRAVALTAIANSNSVNDRQYLDDLLKRDSVNTDLLGALVESKREQTVRKWFKVLRDHDVPKDYFAFITRTSVLDNEIYFDEVCETITKTKNQKQIYPLYDYFSGRKDKKSIQFLIECLSKPNQDRMVKHAIVKNLQGKNSDLVKQVLPNIMKNADISDIELVYLLIEYKNRDYHDVVCSWLKKGKLDDAYKTLCNSYLNSL</sequence>
<dbReference type="AlphaFoldDB" id="A0A7X0J6S2"/>
<name>A0A7X0J6S2_9SPHI</name>
<evidence type="ECO:0000256" key="1">
    <source>
        <dbReference type="SAM" id="SignalP"/>
    </source>
</evidence>
<comment type="caution">
    <text evidence="2">The sequence shown here is derived from an EMBL/GenBank/DDBJ whole genome shotgun (WGS) entry which is preliminary data.</text>
</comment>
<evidence type="ECO:0000313" key="2">
    <source>
        <dbReference type="EMBL" id="MBB6501352.1"/>
    </source>
</evidence>
<gene>
    <name evidence="2" type="ORF">HDF25_003519</name>
</gene>
<evidence type="ECO:0000313" key="3">
    <source>
        <dbReference type="Proteomes" id="UP000521017"/>
    </source>
</evidence>
<feature type="chain" id="PRO_5031080218" description="HEAT repeat protein" evidence="1">
    <location>
        <begin position="23"/>
        <end position="456"/>
    </location>
</feature>
<proteinExistence type="predicted"/>
<keyword evidence="1" id="KW-0732">Signal</keyword>
<dbReference type="Proteomes" id="UP000521017">
    <property type="component" value="Unassembled WGS sequence"/>
</dbReference>
<reference evidence="2 3" key="1">
    <citation type="submission" date="2020-08" db="EMBL/GenBank/DDBJ databases">
        <title>Genomic Encyclopedia of Type Strains, Phase IV (KMG-V): Genome sequencing to study the core and pangenomes of soil and plant-associated prokaryotes.</title>
        <authorList>
            <person name="Whitman W."/>
        </authorList>
    </citation>
    <scope>NUCLEOTIDE SEQUENCE [LARGE SCALE GENOMIC DNA]</scope>
    <source>
        <strain evidence="2 3">M2T3</strain>
    </source>
</reference>
<evidence type="ECO:0008006" key="4">
    <source>
        <dbReference type="Google" id="ProtNLM"/>
    </source>
</evidence>
<dbReference type="RefSeq" id="WP_184627010.1">
    <property type="nucleotide sequence ID" value="NZ_JACHCC010000009.1"/>
</dbReference>
<dbReference type="EMBL" id="JACHCC010000009">
    <property type="protein sequence ID" value="MBB6501352.1"/>
    <property type="molecule type" value="Genomic_DNA"/>
</dbReference>
<protein>
    <recommendedName>
        <fullName evidence="4">HEAT repeat protein</fullName>
    </recommendedName>
</protein>
<feature type="signal peptide" evidence="1">
    <location>
        <begin position="1"/>
        <end position="22"/>
    </location>
</feature>
<accession>A0A7X0J6S2</accession>